<name>A0A831UCY7_GEOME</name>
<comment type="catalytic activity">
    <reaction evidence="7">
        <text>2 GTP = 3',3'-c-di-GMP + 2 diphosphate</text>
        <dbReference type="Rhea" id="RHEA:24898"/>
        <dbReference type="ChEBI" id="CHEBI:33019"/>
        <dbReference type="ChEBI" id="CHEBI:37565"/>
        <dbReference type="ChEBI" id="CHEBI:58805"/>
        <dbReference type="EC" id="2.7.7.65"/>
    </reaction>
</comment>
<dbReference type="InterPro" id="IPR050469">
    <property type="entry name" value="Diguanylate_Cyclase"/>
</dbReference>
<keyword evidence="5 8" id="KW-1133">Transmembrane helix</keyword>
<dbReference type="CDD" id="cd18774">
    <property type="entry name" value="PDC2_HK_sensor"/>
    <property type="match status" value="1"/>
</dbReference>
<evidence type="ECO:0000256" key="8">
    <source>
        <dbReference type="SAM" id="Phobius"/>
    </source>
</evidence>
<feature type="transmembrane region" description="Helical" evidence="8">
    <location>
        <begin position="12"/>
        <end position="34"/>
    </location>
</feature>
<keyword evidence="6 8" id="KW-0472">Membrane</keyword>
<dbReference type="GO" id="GO:0052621">
    <property type="term" value="F:diguanylate cyclase activity"/>
    <property type="evidence" value="ECO:0007669"/>
    <property type="project" value="UniProtKB-EC"/>
</dbReference>
<dbReference type="InterPro" id="IPR000160">
    <property type="entry name" value="GGDEF_dom"/>
</dbReference>
<dbReference type="Gene3D" id="3.30.70.270">
    <property type="match status" value="1"/>
</dbReference>
<evidence type="ECO:0000256" key="5">
    <source>
        <dbReference type="ARBA" id="ARBA00022989"/>
    </source>
</evidence>
<dbReference type="SUPFAM" id="SSF158472">
    <property type="entry name" value="HAMP domain-like"/>
    <property type="match status" value="1"/>
</dbReference>
<dbReference type="PROSITE" id="PS50885">
    <property type="entry name" value="HAMP"/>
    <property type="match status" value="1"/>
</dbReference>
<dbReference type="EMBL" id="DSOV01000020">
    <property type="protein sequence ID" value="HEN41840.1"/>
    <property type="molecule type" value="Genomic_DNA"/>
</dbReference>
<dbReference type="InterPro" id="IPR029787">
    <property type="entry name" value="Nucleotide_cyclase"/>
</dbReference>
<dbReference type="SMART" id="SM00304">
    <property type="entry name" value="HAMP"/>
    <property type="match status" value="1"/>
</dbReference>
<dbReference type="PANTHER" id="PTHR45138">
    <property type="entry name" value="REGULATORY COMPONENTS OF SENSORY TRANSDUCTION SYSTEM"/>
    <property type="match status" value="1"/>
</dbReference>
<dbReference type="EC" id="2.7.7.65" evidence="2"/>
<dbReference type="InterPro" id="IPR003660">
    <property type="entry name" value="HAMP_dom"/>
</dbReference>
<dbReference type="Pfam" id="PF02743">
    <property type="entry name" value="dCache_1"/>
    <property type="match status" value="1"/>
</dbReference>
<dbReference type="GO" id="GO:0007165">
    <property type="term" value="P:signal transduction"/>
    <property type="evidence" value="ECO:0007669"/>
    <property type="project" value="InterPro"/>
</dbReference>
<dbReference type="Pfam" id="PF00990">
    <property type="entry name" value="GGDEF"/>
    <property type="match status" value="1"/>
</dbReference>
<evidence type="ECO:0000256" key="4">
    <source>
        <dbReference type="ARBA" id="ARBA00022692"/>
    </source>
</evidence>
<dbReference type="CDD" id="cd06225">
    <property type="entry name" value="HAMP"/>
    <property type="match status" value="1"/>
</dbReference>
<evidence type="ECO:0000259" key="9">
    <source>
        <dbReference type="PROSITE" id="PS50885"/>
    </source>
</evidence>
<evidence type="ECO:0000256" key="1">
    <source>
        <dbReference type="ARBA" id="ARBA00004651"/>
    </source>
</evidence>
<keyword evidence="3" id="KW-1003">Cell membrane</keyword>
<evidence type="ECO:0000256" key="7">
    <source>
        <dbReference type="ARBA" id="ARBA00034247"/>
    </source>
</evidence>
<dbReference type="PANTHER" id="PTHR45138:SF9">
    <property type="entry name" value="DIGUANYLATE CYCLASE DGCM-RELATED"/>
    <property type="match status" value="1"/>
</dbReference>
<dbReference type="SUPFAM" id="SSF55073">
    <property type="entry name" value="Nucleotide cyclase"/>
    <property type="match status" value="1"/>
</dbReference>
<dbReference type="GO" id="GO:1902201">
    <property type="term" value="P:negative regulation of bacterial-type flagellum-dependent cell motility"/>
    <property type="evidence" value="ECO:0007669"/>
    <property type="project" value="TreeGrafter"/>
</dbReference>
<dbReference type="NCBIfam" id="TIGR00254">
    <property type="entry name" value="GGDEF"/>
    <property type="match status" value="1"/>
</dbReference>
<feature type="domain" description="GGDEF" evidence="10">
    <location>
        <begin position="393"/>
        <end position="521"/>
    </location>
</feature>
<dbReference type="GO" id="GO:0043709">
    <property type="term" value="P:cell adhesion involved in single-species biofilm formation"/>
    <property type="evidence" value="ECO:0007669"/>
    <property type="project" value="TreeGrafter"/>
</dbReference>
<evidence type="ECO:0000256" key="6">
    <source>
        <dbReference type="ARBA" id="ARBA00023136"/>
    </source>
</evidence>
<dbReference type="CDD" id="cd01949">
    <property type="entry name" value="GGDEF"/>
    <property type="match status" value="1"/>
</dbReference>
<dbReference type="InterPro" id="IPR043128">
    <property type="entry name" value="Rev_trsase/Diguanyl_cyclase"/>
</dbReference>
<sequence length="521" mass="56525">MATISLKTKIAIFVMLIIFTCVPLVAHLTLSFLGDEFGRALEAQQATLVTQLAKELDDELLVSQRALVSAARSVTADHLASPAAARALLRTLPALQSLFDNGVFLYTAGGKLLAGTIGETARPGMDFSDREYVRATVATGRPHISSPYISRQPHRHPVIMFTAPIFSRDGRLVALLGGSMDLLKENFLGALADAKVGRTGYFYLFTADETIMTHPQRGSILNRGLPPGVRSLYARGTAGEAVSGETVNAAGEAVITTVKRLAVVPWMLAADYPVAEAYEPVSAVRRTVWLWIVPGGVLIAAVFWLFMRHLTLPMLSLTEQIREIEAAGTYRNVLVSSGDEIQTVADAFNSLMNRLHDREEKLVHLSTRDPMTGLYNRRFFEAELERLDRGRRFPVSVIMVDVDNLKVVNDTLGHEAGDRLILAAAGALQGAFRAGDVTARIGGDEFAVILEGADETAAAEALTRIRGSVAACNGEQAEFRLRLSLGADTAAGPGALGEAWRRADRRMYEDKALHKSGLESR</sequence>
<evidence type="ECO:0000256" key="3">
    <source>
        <dbReference type="ARBA" id="ARBA00022475"/>
    </source>
</evidence>
<evidence type="ECO:0000256" key="2">
    <source>
        <dbReference type="ARBA" id="ARBA00012528"/>
    </source>
</evidence>
<protein>
    <recommendedName>
        <fullName evidence="2">diguanylate cyclase</fullName>
        <ecNumber evidence="2">2.7.7.65</ecNumber>
    </recommendedName>
</protein>
<keyword evidence="4 8" id="KW-0812">Transmembrane</keyword>
<evidence type="ECO:0000313" key="11">
    <source>
        <dbReference type="EMBL" id="HEN41840.1"/>
    </source>
</evidence>
<gene>
    <name evidence="11" type="ORF">ENQ87_05600</name>
</gene>
<dbReference type="SMART" id="SM00267">
    <property type="entry name" value="GGDEF"/>
    <property type="match status" value="1"/>
</dbReference>
<dbReference type="Gene3D" id="6.10.340.10">
    <property type="match status" value="1"/>
</dbReference>
<reference evidence="11" key="1">
    <citation type="journal article" date="2020" name="mSystems">
        <title>Genome- and Community-Level Interaction Insights into Carbon Utilization and Element Cycling Functions of Hydrothermarchaeota in Hydrothermal Sediment.</title>
        <authorList>
            <person name="Zhou Z."/>
            <person name="Liu Y."/>
            <person name="Xu W."/>
            <person name="Pan J."/>
            <person name="Luo Z.H."/>
            <person name="Li M."/>
        </authorList>
    </citation>
    <scope>NUCLEOTIDE SEQUENCE [LARGE SCALE GENOMIC DNA]</scope>
    <source>
        <strain evidence="11">SpSt-349</strain>
    </source>
</reference>
<dbReference type="PROSITE" id="PS50887">
    <property type="entry name" value="GGDEF"/>
    <property type="match status" value="1"/>
</dbReference>
<comment type="caution">
    <text evidence="11">The sequence shown here is derived from an EMBL/GenBank/DDBJ whole genome shotgun (WGS) entry which is preliminary data.</text>
</comment>
<feature type="domain" description="HAMP" evidence="9">
    <location>
        <begin position="308"/>
        <end position="360"/>
    </location>
</feature>
<dbReference type="InterPro" id="IPR033479">
    <property type="entry name" value="dCache_1"/>
</dbReference>
<evidence type="ECO:0000259" key="10">
    <source>
        <dbReference type="PROSITE" id="PS50887"/>
    </source>
</evidence>
<dbReference type="Gene3D" id="3.30.450.20">
    <property type="entry name" value="PAS domain"/>
    <property type="match status" value="1"/>
</dbReference>
<proteinExistence type="predicted"/>
<feature type="transmembrane region" description="Helical" evidence="8">
    <location>
        <begin position="288"/>
        <end position="307"/>
    </location>
</feature>
<dbReference type="GO" id="GO:0005886">
    <property type="term" value="C:plasma membrane"/>
    <property type="evidence" value="ECO:0007669"/>
    <property type="project" value="UniProtKB-SubCell"/>
</dbReference>
<dbReference type="CDD" id="cd12914">
    <property type="entry name" value="PDC1_DGC_like"/>
    <property type="match status" value="1"/>
</dbReference>
<dbReference type="Pfam" id="PF00672">
    <property type="entry name" value="HAMP"/>
    <property type="match status" value="1"/>
</dbReference>
<organism evidence="11">
    <name type="scientific">Geobacter metallireducens</name>
    <dbReference type="NCBI Taxonomy" id="28232"/>
    <lineage>
        <taxon>Bacteria</taxon>
        <taxon>Pseudomonadati</taxon>
        <taxon>Thermodesulfobacteriota</taxon>
        <taxon>Desulfuromonadia</taxon>
        <taxon>Geobacterales</taxon>
        <taxon>Geobacteraceae</taxon>
        <taxon>Geobacter</taxon>
    </lineage>
</organism>
<comment type="subcellular location">
    <subcellularLocation>
        <location evidence="1">Cell membrane</location>
        <topology evidence="1">Multi-pass membrane protein</topology>
    </subcellularLocation>
</comment>
<accession>A0A831UCY7</accession>
<dbReference type="AlphaFoldDB" id="A0A831UCY7"/>